<keyword evidence="3 7" id="KW-0597">Phosphoprotein</keyword>
<feature type="transmembrane region" description="Helical" evidence="8">
    <location>
        <begin position="181"/>
        <end position="211"/>
    </location>
</feature>
<dbReference type="SUPFAM" id="SSF47384">
    <property type="entry name" value="Homodimeric domain of signal transducing histidine kinase"/>
    <property type="match status" value="1"/>
</dbReference>
<dbReference type="Pfam" id="PF02518">
    <property type="entry name" value="HATPase_c"/>
    <property type="match status" value="1"/>
</dbReference>
<keyword evidence="11" id="KW-0067">ATP-binding</keyword>
<keyword evidence="8" id="KW-0472">Membrane</keyword>
<dbReference type="InterPro" id="IPR001789">
    <property type="entry name" value="Sig_transdc_resp-reg_receiver"/>
</dbReference>
<keyword evidence="12" id="KW-1185">Reference proteome</keyword>
<dbReference type="EC" id="2.7.13.3" evidence="2"/>
<dbReference type="InterPro" id="IPR004358">
    <property type="entry name" value="Sig_transdc_His_kin-like_C"/>
</dbReference>
<dbReference type="Pfam" id="PF00512">
    <property type="entry name" value="HisKA"/>
    <property type="match status" value="1"/>
</dbReference>
<dbReference type="InterPro" id="IPR003594">
    <property type="entry name" value="HATPase_dom"/>
</dbReference>
<organism evidence="11 12">
    <name type="scientific">Microcoleus anatoxicus PTRS2</name>
    <dbReference type="NCBI Taxonomy" id="2705321"/>
    <lineage>
        <taxon>Bacteria</taxon>
        <taxon>Bacillati</taxon>
        <taxon>Cyanobacteriota</taxon>
        <taxon>Cyanophyceae</taxon>
        <taxon>Oscillatoriophycideae</taxon>
        <taxon>Oscillatoriales</taxon>
        <taxon>Microcoleaceae</taxon>
        <taxon>Microcoleus</taxon>
        <taxon>Microcoleus anatoxicus</taxon>
    </lineage>
</organism>
<evidence type="ECO:0000259" key="10">
    <source>
        <dbReference type="PROSITE" id="PS50110"/>
    </source>
</evidence>
<dbReference type="InterPro" id="IPR005467">
    <property type="entry name" value="His_kinase_dom"/>
</dbReference>
<keyword evidence="8" id="KW-0812">Transmembrane</keyword>
<dbReference type="PROSITE" id="PS50110">
    <property type="entry name" value="RESPONSE_REGULATORY"/>
    <property type="match status" value="1"/>
</dbReference>
<name>A0ABU8YMA3_9CYAN</name>
<keyword evidence="8" id="KW-1133">Transmembrane helix</keyword>
<proteinExistence type="predicted"/>
<dbReference type="Gene3D" id="1.10.287.130">
    <property type="match status" value="1"/>
</dbReference>
<evidence type="ECO:0000256" key="6">
    <source>
        <dbReference type="ARBA" id="ARBA00023012"/>
    </source>
</evidence>
<keyword evidence="5" id="KW-0418">Kinase</keyword>
<dbReference type="SUPFAM" id="SSF52172">
    <property type="entry name" value="CheY-like"/>
    <property type="match status" value="1"/>
</dbReference>
<feature type="transmembrane region" description="Helical" evidence="8">
    <location>
        <begin position="20"/>
        <end position="41"/>
    </location>
</feature>
<dbReference type="SUPFAM" id="SSF55874">
    <property type="entry name" value="ATPase domain of HSP90 chaperone/DNA topoisomerase II/histidine kinase"/>
    <property type="match status" value="1"/>
</dbReference>
<evidence type="ECO:0000256" key="2">
    <source>
        <dbReference type="ARBA" id="ARBA00012438"/>
    </source>
</evidence>
<evidence type="ECO:0000256" key="8">
    <source>
        <dbReference type="SAM" id="Phobius"/>
    </source>
</evidence>
<dbReference type="Proteomes" id="UP001384579">
    <property type="component" value="Unassembled WGS sequence"/>
</dbReference>
<evidence type="ECO:0000313" key="11">
    <source>
        <dbReference type="EMBL" id="MEK0185501.1"/>
    </source>
</evidence>
<comment type="catalytic activity">
    <reaction evidence="1">
        <text>ATP + protein L-histidine = ADP + protein N-phospho-L-histidine.</text>
        <dbReference type="EC" id="2.7.13.3"/>
    </reaction>
</comment>
<dbReference type="PROSITE" id="PS50109">
    <property type="entry name" value="HIS_KIN"/>
    <property type="match status" value="1"/>
</dbReference>
<feature type="domain" description="Histidine kinase" evidence="9">
    <location>
        <begin position="290"/>
        <end position="511"/>
    </location>
</feature>
<dbReference type="Gene3D" id="3.40.50.2300">
    <property type="match status" value="1"/>
</dbReference>
<dbReference type="InterPro" id="IPR036890">
    <property type="entry name" value="HATPase_C_sf"/>
</dbReference>
<evidence type="ECO:0000256" key="4">
    <source>
        <dbReference type="ARBA" id="ARBA00022679"/>
    </source>
</evidence>
<gene>
    <name evidence="11" type="ORF">WMG39_11685</name>
</gene>
<evidence type="ECO:0000256" key="5">
    <source>
        <dbReference type="ARBA" id="ARBA00022777"/>
    </source>
</evidence>
<keyword evidence="11" id="KW-0547">Nucleotide-binding</keyword>
<dbReference type="InterPro" id="IPR003661">
    <property type="entry name" value="HisK_dim/P_dom"/>
</dbReference>
<evidence type="ECO:0000259" key="9">
    <source>
        <dbReference type="PROSITE" id="PS50109"/>
    </source>
</evidence>
<feature type="domain" description="Response regulatory" evidence="10">
    <location>
        <begin position="536"/>
        <end position="651"/>
    </location>
</feature>
<dbReference type="SMART" id="SM00388">
    <property type="entry name" value="HisKA"/>
    <property type="match status" value="1"/>
</dbReference>
<protein>
    <recommendedName>
        <fullName evidence="2">histidine kinase</fullName>
        <ecNumber evidence="2">2.7.13.3</ecNumber>
    </recommendedName>
</protein>
<keyword evidence="6" id="KW-0902">Two-component regulatory system</keyword>
<dbReference type="PRINTS" id="PR00344">
    <property type="entry name" value="BCTRLSENSOR"/>
</dbReference>
<feature type="modified residue" description="4-aspartylphosphate" evidence="7">
    <location>
        <position position="584"/>
    </location>
</feature>
<dbReference type="Gene3D" id="3.30.565.10">
    <property type="entry name" value="Histidine kinase-like ATPase, C-terminal domain"/>
    <property type="match status" value="1"/>
</dbReference>
<dbReference type="InterPro" id="IPR036097">
    <property type="entry name" value="HisK_dim/P_sf"/>
</dbReference>
<sequence length="743" mass="81676">METLKSKILLKRRSFQRQLLGSLGVSLVAVGLTTLGVNYQLTRTNLEKQVEQRASSINQGLQFATEGLIELENTGALQRVVQNYATLPAVVEIAIVRPNGTVMAHSSGFIPSRPYGAIHPELAVVMEKAARTGVETSDRLQVQDKAVLVGLLPFSTTLFQVGGRRGLAIVMLDVEQMERGIWQTFLASMLVFMAGIGAILALTGVLIRLLVLQPLERLRQAVILSEETGSFTLPPSMSSNEIGFLAATFNRIFQQNLDLLEQARQQAVVLSEAKNAADSASQAKSDFLANMSHELRTPLNGILGYAQILHRSEPLTERGSKGVGIIYQCGSHLLTLINDVLDLSKIEARKMDIRPGDFHLPSFLEGIAEICRIRAQQKGIDFIYTPGELPLGVRADEQRLRQVLINLLGNAIKFTDRGCVTFRVNIESAQTPGCFKARFVIQDTGVGMATDHLQKIFLPFEQVGSSKKQSEGTGLGLSISQKIVELMGSRLQLKSELGVGSTFWFEVELTEAAEWAIASRKNIHGNIIGYQGERRKILIVDDRWENRAVIVNLLEPIGFTMIEACDEKEGLAQLVHSPDLVITDIAMPILNGFEMLKHLRQNPAYETLPVIVSSASVFELDQDQSIAAGGNSFLAKPVQAEILLDKLQALLKLEWIYASANPSLNQTVSESPPAMVPPAIEVLQYLAQLIEEGDLFKVEEECHNLARSGPQYAPFAEAAIQLAESFQAKKLRAFIQEYLEAAS</sequence>
<accession>A0ABU8YMA3</accession>
<keyword evidence="4" id="KW-0808">Transferase</keyword>
<dbReference type="SMART" id="SM00448">
    <property type="entry name" value="REC"/>
    <property type="match status" value="1"/>
</dbReference>
<evidence type="ECO:0000313" key="12">
    <source>
        <dbReference type="Proteomes" id="UP001384579"/>
    </source>
</evidence>
<dbReference type="EMBL" id="JBBLXS010000124">
    <property type="protein sequence ID" value="MEK0185501.1"/>
    <property type="molecule type" value="Genomic_DNA"/>
</dbReference>
<reference evidence="11 12" key="1">
    <citation type="journal article" date="2020" name="Harmful Algae">
        <title>Molecular and morphological characterization of a novel dihydroanatoxin-a producing Microcoleus species (cyanobacteria) from the Russian River, California, USA.</title>
        <authorList>
            <person name="Conklin K.Y."/>
            <person name="Stancheva R."/>
            <person name="Otten T.G."/>
            <person name="Fadness R."/>
            <person name="Boyer G.L."/>
            <person name="Read B."/>
            <person name="Zhang X."/>
            <person name="Sheath R.G."/>
        </authorList>
    </citation>
    <scope>NUCLEOTIDE SEQUENCE [LARGE SCALE GENOMIC DNA]</scope>
    <source>
        <strain evidence="11 12">PTRS2</strain>
    </source>
</reference>
<dbReference type="CDD" id="cd16922">
    <property type="entry name" value="HATPase_EvgS-ArcB-TorS-like"/>
    <property type="match status" value="1"/>
</dbReference>
<dbReference type="SMART" id="SM00387">
    <property type="entry name" value="HATPase_c"/>
    <property type="match status" value="1"/>
</dbReference>
<evidence type="ECO:0000256" key="1">
    <source>
        <dbReference type="ARBA" id="ARBA00000085"/>
    </source>
</evidence>
<evidence type="ECO:0000256" key="3">
    <source>
        <dbReference type="ARBA" id="ARBA00022553"/>
    </source>
</evidence>
<evidence type="ECO:0000256" key="7">
    <source>
        <dbReference type="PROSITE-ProRule" id="PRU00169"/>
    </source>
</evidence>
<dbReference type="RefSeq" id="WP_340524615.1">
    <property type="nucleotide sequence ID" value="NZ_JBBLXS010000124.1"/>
</dbReference>
<dbReference type="CDD" id="cd00082">
    <property type="entry name" value="HisKA"/>
    <property type="match status" value="1"/>
</dbReference>
<dbReference type="GO" id="GO:0005524">
    <property type="term" value="F:ATP binding"/>
    <property type="evidence" value="ECO:0007669"/>
    <property type="project" value="UniProtKB-KW"/>
</dbReference>
<dbReference type="PANTHER" id="PTHR43047">
    <property type="entry name" value="TWO-COMPONENT HISTIDINE PROTEIN KINASE"/>
    <property type="match status" value="1"/>
</dbReference>
<comment type="caution">
    <text evidence="11">The sequence shown here is derived from an EMBL/GenBank/DDBJ whole genome shotgun (WGS) entry which is preliminary data.</text>
</comment>
<dbReference type="Pfam" id="PF00072">
    <property type="entry name" value="Response_reg"/>
    <property type="match status" value="1"/>
</dbReference>
<dbReference type="InterPro" id="IPR011006">
    <property type="entry name" value="CheY-like_superfamily"/>
</dbReference>